<dbReference type="SUPFAM" id="SSF52833">
    <property type="entry name" value="Thioredoxin-like"/>
    <property type="match status" value="1"/>
</dbReference>
<dbReference type="InterPro" id="IPR036249">
    <property type="entry name" value="Thioredoxin-like_sf"/>
</dbReference>
<feature type="region of interest" description="Disordered" evidence="5">
    <location>
        <begin position="134"/>
        <end position="161"/>
    </location>
</feature>
<evidence type="ECO:0000313" key="8">
    <source>
        <dbReference type="Proteomes" id="UP000830401"/>
    </source>
</evidence>
<evidence type="ECO:0000313" key="7">
    <source>
        <dbReference type="EMBL" id="UOQ65180.1"/>
    </source>
</evidence>
<evidence type="ECO:0000256" key="1">
    <source>
        <dbReference type="ARBA" id="ARBA00004196"/>
    </source>
</evidence>
<dbReference type="Pfam" id="PF00578">
    <property type="entry name" value="AhpC-TSA"/>
    <property type="match status" value="1"/>
</dbReference>
<feature type="domain" description="Thioredoxin" evidence="6">
    <location>
        <begin position="224"/>
        <end position="364"/>
    </location>
</feature>
<organism evidence="7 8">
    <name type="scientific">Hymenobacter volaticus</name>
    <dbReference type="NCBI Taxonomy" id="2932254"/>
    <lineage>
        <taxon>Bacteria</taxon>
        <taxon>Pseudomonadati</taxon>
        <taxon>Bacteroidota</taxon>
        <taxon>Cytophagia</taxon>
        <taxon>Cytophagales</taxon>
        <taxon>Hymenobacteraceae</taxon>
        <taxon>Hymenobacter</taxon>
    </lineage>
</organism>
<dbReference type="PROSITE" id="PS00194">
    <property type="entry name" value="THIOREDOXIN_1"/>
    <property type="match status" value="1"/>
</dbReference>
<evidence type="ECO:0000256" key="5">
    <source>
        <dbReference type="SAM" id="MobiDB-lite"/>
    </source>
</evidence>
<dbReference type="PROSITE" id="PS51352">
    <property type="entry name" value="THIOREDOXIN_2"/>
    <property type="match status" value="1"/>
</dbReference>
<dbReference type="PANTHER" id="PTHR42852:SF6">
    <property type="entry name" value="THIOL:DISULFIDE INTERCHANGE PROTEIN DSBE"/>
    <property type="match status" value="1"/>
</dbReference>
<keyword evidence="3" id="KW-1015">Disulfide bond</keyword>
<reference evidence="7" key="1">
    <citation type="submission" date="2022-04" db="EMBL/GenBank/DDBJ databases">
        <title>Hymenobacter sp. isolated from the air.</title>
        <authorList>
            <person name="Won M."/>
            <person name="Lee C.-M."/>
            <person name="Woen H.-Y."/>
            <person name="Kwon S.-W."/>
        </authorList>
    </citation>
    <scope>NUCLEOTIDE SEQUENCE</scope>
    <source>
        <strain evidence="7">5420S-77</strain>
    </source>
</reference>
<feature type="compositionally biased region" description="Basic residues" evidence="5">
    <location>
        <begin position="144"/>
        <end position="161"/>
    </location>
</feature>
<dbReference type="InterPro" id="IPR050553">
    <property type="entry name" value="Thioredoxin_ResA/DsbE_sf"/>
</dbReference>
<keyword evidence="4" id="KW-0676">Redox-active center</keyword>
<dbReference type="InterPro" id="IPR017937">
    <property type="entry name" value="Thioredoxin_CS"/>
</dbReference>
<dbReference type="CDD" id="cd02966">
    <property type="entry name" value="TlpA_like_family"/>
    <property type="match status" value="1"/>
</dbReference>
<gene>
    <name evidence="7" type="ORF">MUN86_16680</name>
</gene>
<proteinExistence type="predicted"/>
<keyword evidence="2" id="KW-0201">Cytochrome c-type biogenesis</keyword>
<dbReference type="Proteomes" id="UP000830401">
    <property type="component" value="Chromosome"/>
</dbReference>
<evidence type="ECO:0000259" key="6">
    <source>
        <dbReference type="PROSITE" id="PS51352"/>
    </source>
</evidence>
<keyword evidence="8" id="KW-1185">Reference proteome</keyword>
<dbReference type="InterPro" id="IPR000866">
    <property type="entry name" value="AhpC/TSA"/>
</dbReference>
<sequence length="364" mass="40676">MQTSLLPINNKMQALMAQYPAAPEQQSPELMKRLEAQKEALTQERNQQTEAFIKANPNSYVSLDALKRMGGRVPQYAKIAPLYNALAPTIRNSLGGREYGARLQVVQAAVVGTGTQLPDDPAVKLAVEKYEEEQEKTLGEKREKQNKKRNKQLAAATKKRNKQLADYIKANPNSPESLEAIKEIGGPIPDYTVVMPLYNVLAPAVKNSPKGKAYSQMLERIKVVSVGAEAPNFIQMTPDGQKVSLADYRGKYVLVDFWASWCGPCRAENPNLTKVYNEYKNRNFDILGVSLDDEKDRAKWLKAIKDDQLAWTQVSDLKGRHNEVATRYVVQAIPQNFLVGPTGKIVATNLRGDDLKTTLARYIK</sequence>
<dbReference type="Gene3D" id="3.40.30.10">
    <property type="entry name" value="Glutaredoxin"/>
    <property type="match status" value="1"/>
</dbReference>
<dbReference type="RefSeq" id="WP_245119189.1">
    <property type="nucleotide sequence ID" value="NZ_CP095061.1"/>
</dbReference>
<evidence type="ECO:0000256" key="3">
    <source>
        <dbReference type="ARBA" id="ARBA00023157"/>
    </source>
</evidence>
<evidence type="ECO:0000256" key="4">
    <source>
        <dbReference type="ARBA" id="ARBA00023284"/>
    </source>
</evidence>
<evidence type="ECO:0000256" key="2">
    <source>
        <dbReference type="ARBA" id="ARBA00022748"/>
    </source>
</evidence>
<dbReference type="EMBL" id="CP095061">
    <property type="protein sequence ID" value="UOQ65180.1"/>
    <property type="molecule type" value="Genomic_DNA"/>
</dbReference>
<dbReference type="PANTHER" id="PTHR42852">
    <property type="entry name" value="THIOL:DISULFIDE INTERCHANGE PROTEIN DSBE"/>
    <property type="match status" value="1"/>
</dbReference>
<name>A0ABY4G324_9BACT</name>
<dbReference type="InterPro" id="IPR013766">
    <property type="entry name" value="Thioredoxin_domain"/>
</dbReference>
<comment type="subcellular location">
    <subcellularLocation>
        <location evidence="1">Cell envelope</location>
    </subcellularLocation>
</comment>
<protein>
    <submittedName>
        <fullName evidence="7">TlpA family protein disulfide reductase</fullName>
    </submittedName>
</protein>
<accession>A0ABY4G324</accession>